<dbReference type="Proteomes" id="UP000185344">
    <property type="component" value="Segment"/>
</dbReference>
<proteinExistence type="predicted"/>
<dbReference type="Proteomes" id="UP000185353">
    <property type="component" value="Segment"/>
</dbReference>
<dbReference type="EMBL" id="KJ019131">
    <property type="protein sequence ID" value="AIX38761.1"/>
    <property type="molecule type" value="Genomic_DNA"/>
</dbReference>
<dbReference type="EMBL" id="KJ019057">
    <property type="protein sequence ID" value="AIX21215.1"/>
    <property type="molecule type" value="Genomic_DNA"/>
</dbReference>
<dbReference type="Proteomes" id="UP000185361">
    <property type="component" value="Segment"/>
</dbReference>
<dbReference type="Proteomes" id="UP000185356">
    <property type="component" value="Segment"/>
</dbReference>
<evidence type="ECO:0000313" key="12">
    <source>
        <dbReference type="EMBL" id="AIX20998.1"/>
    </source>
</evidence>
<dbReference type="KEGG" id="vg:24171521"/>
<dbReference type="EMBL" id="KJ019050">
    <property type="protein sequence ID" value="AIX19567.1"/>
    <property type="molecule type" value="Genomic_DNA"/>
</dbReference>
<evidence type="ECO:0000313" key="41">
    <source>
        <dbReference type="EMBL" id="AIX40473.1"/>
    </source>
</evidence>
<dbReference type="EMBL" id="KJ019126">
    <property type="protein sequence ID" value="AIX37674.1"/>
    <property type="molecule type" value="Genomic_DNA"/>
</dbReference>
<dbReference type="EMBL" id="KJ019118">
    <property type="protein sequence ID" value="AIX35873.1"/>
    <property type="molecule type" value="Genomic_DNA"/>
</dbReference>
<evidence type="ECO:0000313" key="19">
    <source>
        <dbReference type="EMBL" id="AIX25325.1"/>
    </source>
</evidence>
<evidence type="ECO:0000313" key="1">
    <source>
        <dbReference type="EMBL" id="AIX14722.1"/>
    </source>
</evidence>
<dbReference type="EMBL" id="KJ019117">
    <property type="protein sequence ID" value="AIX35655.1"/>
    <property type="molecule type" value="Genomic_DNA"/>
</dbReference>
<dbReference type="EMBL" id="KJ019127">
    <property type="protein sequence ID" value="AIX37892.1"/>
    <property type="molecule type" value="Genomic_DNA"/>
</dbReference>
<dbReference type="Proteomes" id="UP000185368">
    <property type="component" value="Segment"/>
</dbReference>
<dbReference type="Proteomes" id="UP000185377">
    <property type="component" value="Segment"/>
</dbReference>
<dbReference type="Proteomes" id="UP000220606">
    <property type="component" value="Segment"/>
</dbReference>
<dbReference type="EMBL" id="KJ019047">
    <property type="protein sequence ID" value="AIX18914.1"/>
    <property type="molecule type" value="Genomic_DNA"/>
</dbReference>
<dbReference type="EMBL" id="KJ019113">
    <property type="protein sequence ID" value="AIX34809.1"/>
    <property type="molecule type" value="Genomic_DNA"/>
</dbReference>
<dbReference type="InterPro" id="IPR021503">
    <property type="entry name" value="DUF3110"/>
</dbReference>
<dbReference type="EMBL" id="KJ019115">
    <property type="protein sequence ID" value="AIX35233.1"/>
    <property type="molecule type" value="Genomic_DNA"/>
</dbReference>
<evidence type="ECO:0000313" key="22">
    <source>
        <dbReference type="EMBL" id="AIX26189.1"/>
    </source>
</evidence>
<dbReference type="EMBL" id="KJ019062">
    <property type="protein sequence ID" value="AIX22444.1"/>
    <property type="molecule type" value="Genomic_DNA"/>
</dbReference>
<dbReference type="EMBL" id="KJ019160">
    <property type="protein sequence ID" value="AIX45947.1"/>
    <property type="molecule type" value="Genomic_DNA"/>
</dbReference>
<evidence type="ECO:0000313" key="49">
    <source>
        <dbReference type="Proteomes" id="UP000185365"/>
    </source>
</evidence>
<dbReference type="EMBL" id="KJ019046">
    <property type="protein sequence ID" value="AIX18696.1"/>
    <property type="molecule type" value="Genomic_DNA"/>
</dbReference>
<dbReference type="Proteomes" id="UP000033003">
    <property type="component" value="Segment"/>
</dbReference>
<evidence type="ECO:0000313" key="34">
    <source>
        <dbReference type="EMBL" id="AIX37456.1"/>
    </source>
</evidence>
<evidence type="ECO:0000313" key="18">
    <source>
        <dbReference type="EMBL" id="AIX25106.1"/>
    </source>
</evidence>
<dbReference type="EMBL" id="KJ019077">
    <property type="protein sequence ID" value="AIX25754.1"/>
    <property type="molecule type" value="Genomic_DNA"/>
</dbReference>
<reference evidence="47 48" key="1">
    <citation type="submission" date="2013-12" db="EMBL/GenBank/DDBJ databases">
        <title>Ecological redundancy of diverse viral populations within a natural community.</title>
        <authorList>
            <person name="Gregory A.C."/>
            <person name="LaButti K."/>
            <person name="Copeland A."/>
            <person name="Woyke T."/>
            <person name="Sullivan M.B."/>
        </authorList>
    </citation>
    <scope>NUCLEOTIDE SEQUENCE [LARGE SCALE GENOMIC DNA]</scope>
    <source>
        <strain evidence="40">Syn7803C102</strain>
        <strain evidence="41">Syn7803C108</strain>
        <strain evidence="42">Syn7803C109</strain>
        <strain evidence="43">Syn7803C35</strain>
        <strain evidence="44">Syn7803C37</strain>
        <strain evidence="45">Syn7803C39</strain>
        <strain evidence="46">Syn7803C40</strain>
        <strain evidence="1">Syn7803C45</strain>
        <strain evidence="2">Syn7803C46</strain>
        <strain evidence="3">Syn7803C48</strain>
        <strain evidence="4">Syn7803C49</strain>
        <strain evidence="5">Syn7803C54</strain>
        <strain evidence="6">Syn7803C55</strain>
        <strain evidence="7">Syn7803C57</strain>
        <strain evidence="8">Syn7803C72</strain>
        <strain evidence="9">Syn7803C73</strain>
        <strain evidence="10">Syn7803C75</strain>
        <strain evidence="11">Syn7803C77</strain>
        <strain evidence="12">Syn7803C88</strain>
        <strain evidence="13">Syn7803C89</strain>
        <strain evidence="14">Syn7803C93</strain>
        <strain evidence="15">Syn7803US104</strain>
        <strain evidence="16">Syn7803US108</strain>
        <strain evidence="17">Syn7803US109</strain>
        <strain evidence="18">Syn7803US110</strain>
        <strain evidence="19">Syn7803US111</strain>
        <strain evidence="20">Syn7803US113</strain>
        <strain evidence="21">Syn7803US114</strain>
        <strain evidence="22">Syn7803US115</strain>
        <strain evidence="23">Syn7803US116</strain>
        <strain evidence="24">Syn7803US122</strain>
        <strain evidence="26">Syn7803US5</strain>
        <strain evidence="25">Syn7803US59</strain>
        <strain evidence="27">Syn7803US61</strain>
        <strain evidence="28">Syn7803US63</strain>
        <strain evidence="29">Syn7803US64</strain>
        <strain evidence="30">Syn7803US65</strain>
        <strain evidence="31">Syn7803US71</strain>
        <strain evidence="32">Syn7803US78</strain>
        <strain evidence="33">Syn7803US80</strain>
        <strain evidence="34">Syn7803US82</strain>
        <strain evidence="35">Syn7803US83</strain>
        <strain evidence="36">Syn7803US85</strain>
        <strain evidence="37">Syn7803US89</strain>
        <strain evidence="38">Syn7803US94</strain>
        <strain evidence="39">Syn7803US95</strain>
    </source>
</reference>
<dbReference type="Proteomes" id="UP000185357">
    <property type="component" value="Segment"/>
</dbReference>
<dbReference type="EMBL" id="KJ019139">
    <property type="protein sequence ID" value="AIX40473.1"/>
    <property type="molecule type" value="Genomic_DNA"/>
</dbReference>
<dbReference type="Proteomes" id="UP000185355">
    <property type="component" value="Segment"/>
</dbReference>
<dbReference type="Proteomes" id="UP000185371">
    <property type="component" value="Segment"/>
</dbReference>
<evidence type="ECO:0000313" key="40">
    <source>
        <dbReference type="EMBL" id="AIX39836.1"/>
    </source>
</evidence>
<dbReference type="EMBL" id="KJ019136">
    <property type="protein sequence ID" value="AIX39836.1"/>
    <property type="molecule type" value="Genomic_DNA"/>
</dbReference>
<dbReference type="EMBL" id="KJ019164">
    <property type="protein sequence ID" value="AIX46809.1"/>
    <property type="molecule type" value="Genomic_DNA"/>
</dbReference>
<evidence type="ECO:0000313" key="4">
    <source>
        <dbReference type="EMBL" id="AIX15586.1"/>
    </source>
</evidence>
<evidence type="ECO:0000313" key="48">
    <source>
        <dbReference type="Proteomes" id="UP000185343"/>
    </source>
</evidence>
<dbReference type="EMBL" id="KJ019121">
    <property type="protein sequence ID" value="AIX36529.1"/>
    <property type="molecule type" value="Genomic_DNA"/>
</dbReference>
<evidence type="ECO:0000313" key="38">
    <source>
        <dbReference type="EMBL" id="AIX38543.1"/>
    </source>
</evidence>
<evidence type="ECO:0000313" key="17">
    <source>
        <dbReference type="EMBL" id="AIX24889.1"/>
    </source>
</evidence>
<evidence type="ECO:0000313" key="6">
    <source>
        <dbReference type="EMBL" id="AIX16232.1"/>
    </source>
</evidence>
<evidence type="ECO:0000313" key="30">
    <source>
        <dbReference type="EMBL" id="AIX36094.1"/>
    </source>
</evidence>
<dbReference type="EMBL" id="KJ019032">
    <property type="protein sequence ID" value="AIX15586.1"/>
    <property type="molecule type" value="Genomic_DNA"/>
</dbReference>
<evidence type="ECO:0000313" key="29">
    <source>
        <dbReference type="EMBL" id="AIX35873.1"/>
    </source>
</evidence>
<evidence type="ECO:0000313" key="32">
    <source>
        <dbReference type="EMBL" id="AIX36529.1"/>
    </source>
</evidence>
<dbReference type="EMBL" id="KJ019028">
    <property type="protein sequence ID" value="AIX14722.1"/>
    <property type="molecule type" value="Genomic_DNA"/>
</dbReference>
<dbReference type="EMBL" id="KJ019036">
    <property type="protein sequence ID" value="AIX16417.1"/>
    <property type="molecule type" value="Genomic_DNA"/>
</dbReference>
<evidence type="ECO:0000313" key="24">
    <source>
        <dbReference type="EMBL" id="AIX27043.1"/>
    </source>
</evidence>
<accession>A0A0E3F6Q9</accession>
<dbReference type="Proteomes" id="UP000185370">
    <property type="component" value="Segment"/>
</dbReference>
<dbReference type="Proteomes" id="UP000185375">
    <property type="component" value="Segment"/>
</dbReference>
<dbReference type="Proteomes" id="UP000185367">
    <property type="component" value="Segment"/>
</dbReference>
<evidence type="ECO:0000313" key="28">
    <source>
        <dbReference type="EMBL" id="AIX35655.1"/>
    </source>
</evidence>
<evidence type="ECO:0000313" key="44">
    <source>
        <dbReference type="EMBL" id="AIX46384.1"/>
    </source>
</evidence>
<dbReference type="EMBL" id="KJ019162">
    <property type="protein sequence ID" value="AIX46384.1"/>
    <property type="molecule type" value="Genomic_DNA"/>
</dbReference>
<dbReference type="EMBL" id="KJ019079">
    <property type="protein sequence ID" value="AIX26189.1"/>
    <property type="molecule type" value="Genomic_DNA"/>
</dbReference>
<dbReference type="Proteomes" id="UP000185360">
    <property type="component" value="Genome"/>
</dbReference>
<evidence type="ECO:0000313" key="14">
    <source>
        <dbReference type="EMBL" id="AIX22444.1"/>
    </source>
</evidence>
<evidence type="ECO:0000313" key="13">
    <source>
        <dbReference type="EMBL" id="AIX21215.1"/>
    </source>
</evidence>
<dbReference type="Proteomes" id="UP000185386">
    <property type="component" value="Segment"/>
</dbReference>
<evidence type="ECO:0000313" key="33">
    <source>
        <dbReference type="EMBL" id="AIX37238.1"/>
    </source>
</evidence>
<evidence type="ECO:0000313" key="5">
    <source>
        <dbReference type="EMBL" id="AIX16015.1"/>
    </source>
</evidence>
<dbReference type="Proteomes" id="UP000185343">
    <property type="component" value="Segment"/>
</dbReference>
<evidence type="ECO:0000313" key="21">
    <source>
        <dbReference type="EMBL" id="AIX25972.1"/>
    </source>
</evidence>
<dbReference type="Proteomes" id="UP000185363">
    <property type="component" value="Segment"/>
</dbReference>
<dbReference type="EMBL" id="KJ019029">
    <property type="protein sequence ID" value="AIX14941.1"/>
    <property type="molecule type" value="Genomic_DNA"/>
</dbReference>
<dbReference type="RefSeq" id="YP_009133453.1">
    <property type="nucleotide sequence ID" value="NC_026923.1"/>
</dbReference>
<evidence type="ECO:0000313" key="15">
    <source>
        <dbReference type="EMBL" id="AIX24236.1"/>
    </source>
</evidence>
<evidence type="ECO:0000313" key="23">
    <source>
        <dbReference type="EMBL" id="AIX26407.1"/>
    </source>
</evidence>
<dbReference type="Proteomes" id="UP000185364">
    <property type="component" value="Segment"/>
</dbReference>
<evidence type="ECO:0000313" key="20">
    <source>
        <dbReference type="EMBL" id="AIX25754.1"/>
    </source>
</evidence>
<dbReference type="Pfam" id="PF11360">
    <property type="entry name" value="DUF3110"/>
    <property type="match status" value="1"/>
</dbReference>
<evidence type="ECO:0000313" key="8">
    <source>
        <dbReference type="EMBL" id="AIX18696.1"/>
    </source>
</evidence>
<evidence type="ECO:0000313" key="45">
    <source>
        <dbReference type="EMBL" id="AIX46809.1"/>
    </source>
</evidence>
<dbReference type="EMBL" id="KJ019130">
    <property type="protein sequence ID" value="AIX38543.1"/>
    <property type="molecule type" value="Genomic_DNA"/>
</dbReference>
<dbReference type="EMBL" id="KJ019083">
    <property type="protein sequence ID" value="AIX27043.1"/>
    <property type="molecule type" value="Genomic_DNA"/>
</dbReference>
<evidence type="ECO:0000313" key="46">
    <source>
        <dbReference type="EMBL" id="AIX47026.1"/>
    </source>
</evidence>
<protein>
    <submittedName>
        <fullName evidence="13">Uncharacterized protein</fullName>
    </submittedName>
</protein>
<dbReference type="EMBL" id="KJ019056">
    <property type="protein sequence ID" value="AIX20998.1"/>
    <property type="molecule type" value="Genomic_DNA"/>
</dbReference>
<dbReference type="GeneID" id="24171521"/>
<dbReference type="Proteomes" id="UP000185365">
    <property type="component" value="Segment"/>
</dbReference>
<dbReference type="EMBL" id="KJ019031">
    <property type="protein sequence ID" value="AIX15368.1"/>
    <property type="molecule type" value="Genomic_DNA"/>
</dbReference>
<dbReference type="EMBL" id="KJ019073">
    <property type="protein sequence ID" value="AIX24889.1"/>
    <property type="molecule type" value="Genomic_DNA"/>
</dbReference>
<dbReference type="EMBL" id="KJ019119">
    <property type="protein sequence ID" value="AIX36094.1"/>
    <property type="molecule type" value="Genomic_DNA"/>
</dbReference>
<evidence type="ECO:0000313" key="16">
    <source>
        <dbReference type="EMBL" id="AIX24670.1"/>
    </source>
</evidence>
<evidence type="ECO:0000313" key="2">
    <source>
        <dbReference type="EMBL" id="AIX14941.1"/>
    </source>
</evidence>
<dbReference type="Proteomes" id="UP000185352">
    <property type="component" value="Segment"/>
</dbReference>
<dbReference type="Proteomes" id="UP000185384">
    <property type="component" value="Segment"/>
</dbReference>
<dbReference type="EMBL" id="KJ019124">
    <property type="protein sequence ID" value="AIX37238.1"/>
    <property type="molecule type" value="Genomic_DNA"/>
</dbReference>
<dbReference type="Proteomes" id="UP000185366">
    <property type="component" value="Segment"/>
</dbReference>
<dbReference type="Proteomes" id="UP000185373">
    <property type="component" value="Segment"/>
</dbReference>
<dbReference type="EMBL" id="KJ019072">
    <property type="protein sequence ID" value="AIX24670.1"/>
    <property type="molecule type" value="Genomic_DNA"/>
</dbReference>
<dbReference type="Proteomes" id="UP000185369">
    <property type="component" value="Segment"/>
</dbReference>
<gene>
    <name evidence="40" type="ORF">Syn7803C102_110</name>
    <name evidence="41" type="ORF">Syn7803C108_111</name>
    <name evidence="42" type="ORF">Syn7803C109_110</name>
    <name evidence="43" type="ORF">Syn7803C35_110</name>
    <name evidence="44" type="ORF">Syn7803C37_111</name>
    <name evidence="45" type="ORF">Syn7803C39_110</name>
    <name evidence="46" type="ORF">Syn7803C40_110</name>
    <name evidence="1" type="ORF">Syn7803C45_111</name>
    <name evidence="2" type="ORF">Syn7803C46_110</name>
    <name evidence="3" type="ORF">Syn7803C48_110</name>
    <name evidence="4" type="ORF">Syn7803C49_110</name>
    <name evidence="5" type="ORF">Syn7803C54_110</name>
    <name evidence="6" type="ORF">Syn7803C55_107</name>
    <name evidence="7" type="ORF">Syn7803C57_110</name>
    <name evidence="8" type="ORF">Syn7803C72_110</name>
    <name evidence="9" type="ORF">Syn7803C73_110</name>
    <name evidence="10" type="ORF">Syn7803C75_111</name>
    <name evidence="11" type="ORF">Syn7803C77_110</name>
    <name evidence="12" type="ORF">Syn7803C88_110</name>
    <name evidence="13" type="ORF">Syn7803C89_110</name>
    <name evidence="14" type="ORF">Syn7803C93_110</name>
    <name evidence="15" type="ORF">Syn7803US104_111</name>
    <name evidence="16" type="ORF">Syn7803US108_110</name>
    <name evidence="17" type="ORF">Syn7803US109_111</name>
    <name evidence="18" type="ORF">Syn7803US110_110</name>
    <name evidence="19" type="ORF">Syn7803US111_110</name>
    <name evidence="20" type="ORF">Syn7803US113_110</name>
    <name evidence="21" type="ORF">Syn7803US114_110</name>
    <name evidence="22" type="ORF">Syn7803US115_109</name>
    <name evidence="23" type="ORF">Syn7803US116_110</name>
    <name evidence="24" type="ORF">Syn7803US122_110</name>
    <name evidence="25" type="ORF">Syn7803US59_110</name>
    <name evidence="26" type="ORF">Syn7803US5_111</name>
    <name evidence="27" type="ORF">Syn7803US61_109</name>
    <name evidence="28" type="ORF">Syn7803US63_109</name>
    <name evidence="29" type="ORF">Syn7803US64_110</name>
    <name evidence="30" type="ORF">Syn7803US65_112</name>
    <name evidence="31" type="ORF">Syn7803US71_110</name>
    <name evidence="32" type="ORF">Syn7803US78_110</name>
    <name evidence="33" type="ORF">Syn7803US80_112</name>
    <name evidence="34" type="ORF">Syn7803US82_110</name>
    <name evidence="35" type="ORF">Syn7803US83_110</name>
    <name evidence="36" type="ORF">Syn7803US85_110</name>
    <name evidence="37" type="ORF">Syn7803US89_110</name>
    <name evidence="38" type="ORF">Syn7803US94_111</name>
    <name evidence="39" type="ORF">Syn7803US95_111</name>
</gene>
<dbReference type="Proteomes" id="UP000185372">
    <property type="component" value="Genome"/>
</dbReference>
<dbReference type="Proteomes" id="UP000185346">
    <property type="component" value="Segment"/>
</dbReference>
<evidence type="ECO:0000313" key="43">
    <source>
        <dbReference type="EMBL" id="AIX45947.1"/>
    </source>
</evidence>
<dbReference type="Proteomes" id="UP000185381">
    <property type="component" value="Genome"/>
</dbReference>
<dbReference type="EMBL" id="KJ019112">
    <property type="protein sequence ID" value="AIX34589.1"/>
    <property type="molecule type" value="Genomic_DNA"/>
</dbReference>
<evidence type="ECO:0000313" key="10">
    <source>
        <dbReference type="EMBL" id="AIX19133.1"/>
    </source>
</evidence>
<dbReference type="Proteomes" id="UP000185354">
    <property type="component" value="Segment"/>
</dbReference>
<name>A0A0E3F6Q9_9CAUD</name>
<dbReference type="Proteomes" id="UP000185383">
    <property type="component" value="Segment"/>
</dbReference>
<evidence type="ECO:0000313" key="39">
    <source>
        <dbReference type="EMBL" id="AIX38761.1"/>
    </source>
</evidence>
<evidence type="ECO:0000313" key="9">
    <source>
        <dbReference type="EMBL" id="AIX18914.1"/>
    </source>
</evidence>
<dbReference type="Proteomes" id="UP000185379">
    <property type="component" value="Segment"/>
</dbReference>
<dbReference type="Proteomes" id="UP000185351">
    <property type="component" value="Segment"/>
</dbReference>
<dbReference type="Proteomes" id="UP000185362">
    <property type="component" value="Segment"/>
</dbReference>
<dbReference type="EMBL" id="KJ019129">
    <property type="protein sequence ID" value="AIX38325.1"/>
    <property type="molecule type" value="Genomic_DNA"/>
</dbReference>
<dbReference type="EMBL" id="KJ019140">
    <property type="protein sequence ID" value="AIX40691.1"/>
    <property type="molecule type" value="Genomic_DNA"/>
</dbReference>
<dbReference type="EMBL" id="KJ019034">
    <property type="protein sequence ID" value="AIX16015.1"/>
    <property type="molecule type" value="Genomic_DNA"/>
</dbReference>
<dbReference type="Proteomes" id="UP000185348">
    <property type="component" value="Segment"/>
</dbReference>
<dbReference type="Proteomes" id="UP000185378">
    <property type="component" value="Segment"/>
</dbReference>
<dbReference type="EMBL" id="KJ019120">
    <property type="protein sequence ID" value="AIX36312.1"/>
    <property type="molecule type" value="Genomic_DNA"/>
</dbReference>
<dbReference type="EMBL" id="KJ019074">
    <property type="protein sequence ID" value="AIX25106.1"/>
    <property type="molecule type" value="Genomic_DNA"/>
</dbReference>
<dbReference type="Proteomes" id="UP000185345">
    <property type="component" value="Segment"/>
</dbReference>
<evidence type="ECO:0000313" key="3">
    <source>
        <dbReference type="EMBL" id="AIX15368.1"/>
    </source>
</evidence>
<keyword evidence="49" id="KW-1185">Reference proteome</keyword>
<evidence type="ECO:0000313" key="25">
    <source>
        <dbReference type="EMBL" id="AIX34589.1"/>
    </source>
</evidence>
<dbReference type="EMBL" id="KJ019165">
    <property type="protein sequence ID" value="AIX47026.1"/>
    <property type="molecule type" value="Genomic_DNA"/>
</dbReference>
<sequence length="85" mass="9885">MFILVDGKTEGVYAVRTQEKKKVVQIFQEEDDARRYLVLLEAREDPEDEYLEVHEIDLDVVVANCHQYGYSYGIIEPDELVIPPV</sequence>
<dbReference type="Proteomes" id="UP000185385">
    <property type="component" value="Segment"/>
</dbReference>
<evidence type="ECO:0000313" key="37">
    <source>
        <dbReference type="EMBL" id="AIX38325.1"/>
    </source>
</evidence>
<dbReference type="Proteomes" id="UP000185350">
    <property type="component" value="Segment"/>
</dbReference>
<evidence type="ECO:0000313" key="36">
    <source>
        <dbReference type="EMBL" id="AIX37892.1"/>
    </source>
</evidence>
<evidence type="ECO:0000313" key="27">
    <source>
        <dbReference type="EMBL" id="AIX35233.1"/>
    </source>
</evidence>
<evidence type="ECO:0000313" key="47">
    <source>
        <dbReference type="Proteomes" id="UP000033003"/>
    </source>
</evidence>
<dbReference type="Proteomes" id="UP000185374">
    <property type="component" value="Segment"/>
</dbReference>
<dbReference type="EMBL" id="KJ019070">
    <property type="protein sequence ID" value="AIX24236.1"/>
    <property type="molecule type" value="Genomic_DNA"/>
</dbReference>
<dbReference type="EMBL" id="KJ019035">
    <property type="protein sequence ID" value="AIX16232.1"/>
    <property type="molecule type" value="Genomic_DNA"/>
</dbReference>
<evidence type="ECO:0000313" key="35">
    <source>
        <dbReference type="EMBL" id="AIX37674.1"/>
    </source>
</evidence>
<dbReference type="EMBL" id="KJ019048">
    <property type="protein sequence ID" value="AIX19133.1"/>
    <property type="molecule type" value="Genomic_DNA"/>
</dbReference>
<dbReference type="Proteomes" id="UP000185380">
    <property type="component" value="Segment"/>
</dbReference>
<dbReference type="EMBL" id="KJ019080">
    <property type="protein sequence ID" value="AIX26407.1"/>
    <property type="molecule type" value="Genomic_DNA"/>
</dbReference>
<dbReference type="Proteomes" id="UP000185382">
    <property type="component" value="Segment"/>
</dbReference>
<dbReference type="Proteomes" id="UP000185359">
    <property type="component" value="Segment"/>
</dbReference>
<dbReference type="EMBL" id="KJ019078">
    <property type="protein sequence ID" value="AIX25972.1"/>
    <property type="molecule type" value="Genomic_DNA"/>
</dbReference>
<evidence type="ECO:0000313" key="50">
    <source>
        <dbReference type="Proteomes" id="UP000185375"/>
    </source>
</evidence>
<dbReference type="OrthoDB" id="26184at10239"/>
<organism evidence="13 50">
    <name type="scientific">Synechococcus phage ACG-2014d</name>
    <dbReference type="NCBI Taxonomy" id="1493509"/>
    <lineage>
        <taxon>Viruses</taxon>
        <taxon>Duplodnaviria</taxon>
        <taxon>Heunggongvirae</taxon>
        <taxon>Uroviricota</taxon>
        <taxon>Caudoviricetes</taxon>
        <taxon>Pantevenvirales</taxon>
        <taxon>Kyanoviridae</taxon>
        <taxon>Lowelvirus</taxon>
        <taxon>Lowelvirus tuscon4d</taxon>
    </lineage>
</organism>
<dbReference type="EMBL" id="KJ019125">
    <property type="protein sequence ID" value="AIX37456.1"/>
    <property type="molecule type" value="Genomic_DNA"/>
</dbReference>
<dbReference type="Proteomes" id="UP000185358">
    <property type="component" value="Segment"/>
</dbReference>
<dbReference type="Proteomes" id="UP000185376">
    <property type="component" value="Segment"/>
</dbReference>
<evidence type="ECO:0000313" key="11">
    <source>
        <dbReference type="EMBL" id="AIX19567.1"/>
    </source>
</evidence>
<evidence type="ECO:0000313" key="42">
    <source>
        <dbReference type="EMBL" id="AIX40691.1"/>
    </source>
</evidence>
<evidence type="ECO:0000313" key="31">
    <source>
        <dbReference type="EMBL" id="AIX36312.1"/>
    </source>
</evidence>
<evidence type="ECO:0000313" key="26">
    <source>
        <dbReference type="EMBL" id="AIX34809.1"/>
    </source>
</evidence>
<evidence type="ECO:0000313" key="7">
    <source>
        <dbReference type="EMBL" id="AIX16417.1"/>
    </source>
</evidence>
<dbReference type="EMBL" id="KJ019075">
    <property type="protein sequence ID" value="AIX25325.1"/>
    <property type="molecule type" value="Genomic_DNA"/>
</dbReference>
<dbReference type="Proteomes" id="UP000185349">
    <property type="component" value="Segment"/>
</dbReference>
<dbReference type="Proteomes" id="UP000185347">
    <property type="component" value="Segment"/>
</dbReference>